<dbReference type="OrthoDB" id="277660at2"/>
<evidence type="ECO:0000313" key="1">
    <source>
        <dbReference type="EMBL" id="TWT31495.1"/>
    </source>
</evidence>
<proteinExistence type="predicted"/>
<protein>
    <recommendedName>
        <fullName evidence="3">Carboxypeptidase regulatory-like domain-containing protein</fullName>
    </recommendedName>
</protein>
<organism evidence="1 2">
    <name type="scientific">Blastopirellula retiformator</name>
    <dbReference type="NCBI Taxonomy" id="2527970"/>
    <lineage>
        <taxon>Bacteria</taxon>
        <taxon>Pseudomonadati</taxon>
        <taxon>Planctomycetota</taxon>
        <taxon>Planctomycetia</taxon>
        <taxon>Pirellulales</taxon>
        <taxon>Pirellulaceae</taxon>
        <taxon>Blastopirellula</taxon>
    </lineage>
</organism>
<comment type="caution">
    <text evidence="1">The sequence shown here is derived from an EMBL/GenBank/DDBJ whole genome shotgun (WGS) entry which is preliminary data.</text>
</comment>
<dbReference type="AlphaFoldDB" id="A0A5C5V1C0"/>
<accession>A0A5C5V1C0</accession>
<evidence type="ECO:0000313" key="2">
    <source>
        <dbReference type="Proteomes" id="UP000318878"/>
    </source>
</evidence>
<reference evidence="1 2" key="1">
    <citation type="submission" date="2019-02" db="EMBL/GenBank/DDBJ databases">
        <title>Deep-cultivation of Planctomycetes and their phenomic and genomic characterization uncovers novel biology.</title>
        <authorList>
            <person name="Wiegand S."/>
            <person name="Jogler M."/>
            <person name="Boedeker C."/>
            <person name="Pinto D."/>
            <person name="Vollmers J."/>
            <person name="Rivas-Marin E."/>
            <person name="Kohn T."/>
            <person name="Peeters S.H."/>
            <person name="Heuer A."/>
            <person name="Rast P."/>
            <person name="Oberbeckmann S."/>
            <person name="Bunk B."/>
            <person name="Jeske O."/>
            <person name="Meyerdierks A."/>
            <person name="Storesund J.E."/>
            <person name="Kallscheuer N."/>
            <person name="Luecker S."/>
            <person name="Lage O.M."/>
            <person name="Pohl T."/>
            <person name="Merkel B.J."/>
            <person name="Hornburger P."/>
            <person name="Mueller R.-W."/>
            <person name="Bruemmer F."/>
            <person name="Labrenz M."/>
            <person name="Spormann A.M."/>
            <person name="Op Den Camp H."/>
            <person name="Overmann J."/>
            <person name="Amann R."/>
            <person name="Jetten M.S.M."/>
            <person name="Mascher T."/>
            <person name="Medema M.H."/>
            <person name="Devos D.P."/>
            <person name="Kaster A.-K."/>
            <person name="Ovreas L."/>
            <person name="Rohde M."/>
            <person name="Galperin M.Y."/>
            <person name="Jogler C."/>
        </authorList>
    </citation>
    <scope>NUCLEOTIDE SEQUENCE [LARGE SCALE GENOMIC DNA]</scope>
    <source>
        <strain evidence="1 2">Enr8</strain>
    </source>
</reference>
<sequence length="148" mass="16028">MIRGFQFGRLLAIAVTGAALVGCSDNGAPPLGDVHGQVTFNGKPVEGCNVIFVPVEIGRSSSAVTDAEGFYVLKYSATANGALVGEHRVELTTARDRVVSDEGQVRDEGRKEVFPKEYNSKSTQIVEVTDWDNQIDFPVVGKQSRQRE</sequence>
<dbReference type="SUPFAM" id="SSF49464">
    <property type="entry name" value="Carboxypeptidase regulatory domain-like"/>
    <property type="match status" value="1"/>
</dbReference>
<name>A0A5C5V1C0_9BACT</name>
<dbReference type="Proteomes" id="UP000318878">
    <property type="component" value="Unassembled WGS sequence"/>
</dbReference>
<dbReference type="EMBL" id="SJPF01000004">
    <property type="protein sequence ID" value="TWT31495.1"/>
    <property type="molecule type" value="Genomic_DNA"/>
</dbReference>
<evidence type="ECO:0008006" key="3">
    <source>
        <dbReference type="Google" id="ProtNLM"/>
    </source>
</evidence>
<keyword evidence="2" id="KW-1185">Reference proteome</keyword>
<dbReference type="RefSeq" id="WP_146433659.1">
    <property type="nucleotide sequence ID" value="NZ_SJPF01000004.1"/>
</dbReference>
<gene>
    <name evidence="1" type="ORF">Enr8_34160</name>
</gene>
<dbReference type="PROSITE" id="PS51257">
    <property type="entry name" value="PROKAR_LIPOPROTEIN"/>
    <property type="match status" value="1"/>
</dbReference>
<dbReference type="InterPro" id="IPR008969">
    <property type="entry name" value="CarboxyPept-like_regulatory"/>
</dbReference>